<feature type="transmembrane region" description="Helical" evidence="8">
    <location>
        <begin position="374"/>
        <end position="398"/>
    </location>
</feature>
<feature type="transmembrane region" description="Helical" evidence="8">
    <location>
        <begin position="574"/>
        <end position="594"/>
    </location>
</feature>
<dbReference type="Pfam" id="PF01496">
    <property type="entry name" value="V_ATPase_I"/>
    <property type="match status" value="2"/>
</dbReference>
<keyword evidence="10" id="KW-1185">Reference proteome</keyword>
<comment type="similarity">
    <text evidence="2">Belongs to the V-ATPase 116 kDa subunit family.</text>
</comment>
<evidence type="ECO:0000256" key="4">
    <source>
        <dbReference type="ARBA" id="ARBA00022692"/>
    </source>
</evidence>
<dbReference type="GO" id="GO:0051117">
    <property type="term" value="F:ATPase binding"/>
    <property type="evidence" value="ECO:0007669"/>
    <property type="project" value="TreeGrafter"/>
</dbReference>
<dbReference type="GO" id="GO:0016471">
    <property type="term" value="C:vacuolar proton-transporting V-type ATPase complex"/>
    <property type="evidence" value="ECO:0007669"/>
    <property type="project" value="TreeGrafter"/>
</dbReference>
<feature type="transmembrane region" description="Helical" evidence="8">
    <location>
        <begin position="511"/>
        <end position="530"/>
    </location>
</feature>
<dbReference type="GO" id="GO:0033179">
    <property type="term" value="C:proton-transporting V-type ATPase, V0 domain"/>
    <property type="evidence" value="ECO:0007669"/>
    <property type="project" value="InterPro"/>
</dbReference>
<dbReference type="Gene3D" id="1.20.1460.20">
    <property type="match status" value="1"/>
</dbReference>
<dbReference type="InterPro" id="IPR002490">
    <property type="entry name" value="V-ATPase_116kDa_su"/>
</dbReference>
<dbReference type="Gene3D" id="3.30.70.2750">
    <property type="match status" value="1"/>
</dbReference>
<dbReference type="GO" id="GO:0046961">
    <property type="term" value="F:proton-transporting ATPase activity, rotational mechanism"/>
    <property type="evidence" value="ECO:0007669"/>
    <property type="project" value="InterPro"/>
</dbReference>
<dbReference type="RefSeq" id="WP_054873321.1">
    <property type="nucleotide sequence ID" value="NZ_LKET01000012.1"/>
</dbReference>
<dbReference type="EMBL" id="LKET01000012">
    <property type="protein sequence ID" value="KPU46247.1"/>
    <property type="molecule type" value="Genomic_DNA"/>
</dbReference>
<organism evidence="9 10">
    <name type="scientific">Oxobacter pfennigii</name>
    <dbReference type="NCBI Taxonomy" id="36849"/>
    <lineage>
        <taxon>Bacteria</taxon>
        <taxon>Bacillati</taxon>
        <taxon>Bacillota</taxon>
        <taxon>Clostridia</taxon>
        <taxon>Eubacteriales</taxon>
        <taxon>Clostridiaceae</taxon>
        <taxon>Oxobacter</taxon>
    </lineage>
</organism>
<comment type="caution">
    <text evidence="9">The sequence shown here is derived from an EMBL/GenBank/DDBJ whole genome shotgun (WGS) entry which is preliminary data.</text>
</comment>
<dbReference type="Gene3D" id="3.30.70.2170">
    <property type="match status" value="1"/>
</dbReference>
<accession>A0A0P8WDW0</accession>
<dbReference type="GO" id="GO:0007035">
    <property type="term" value="P:vacuolar acidification"/>
    <property type="evidence" value="ECO:0007669"/>
    <property type="project" value="TreeGrafter"/>
</dbReference>
<gene>
    <name evidence="9" type="ORF">OXPF_01660</name>
</gene>
<evidence type="ECO:0000313" key="10">
    <source>
        <dbReference type="Proteomes" id="UP000050326"/>
    </source>
</evidence>
<keyword evidence="4 8" id="KW-0812">Transmembrane</keyword>
<dbReference type="STRING" id="36849.OXPF_01660"/>
<evidence type="ECO:0000256" key="2">
    <source>
        <dbReference type="ARBA" id="ARBA00009904"/>
    </source>
</evidence>
<evidence type="ECO:0000256" key="3">
    <source>
        <dbReference type="ARBA" id="ARBA00022448"/>
    </source>
</evidence>
<reference evidence="9 10" key="1">
    <citation type="submission" date="2015-09" db="EMBL/GenBank/DDBJ databases">
        <title>Genome sequence of Oxobacter pfennigii DSM 3222.</title>
        <authorList>
            <person name="Poehlein A."/>
            <person name="Bengelsdorf F.R."/>
            <person name="Schiel-Bengelsdorf B."/>
            <person name="Duerre P."/>
            <person name="Daniel R."/>
        </authorList>
    </citation>
    <scope>NUCLEOTIDE SEQUENCE [LARGE SCALE GENOMIC DNA]</scope>
    <source>
        <strain evidence="9 10">DSM 3222</strain>
    </source>
</reference>
<evidence type="ECO:0000256" key="5">
    <source>
        <dbReference type="ARBA" id="ARBA00022989"/>
    </source>
</evidence>
<dbReference type="OrthoDB" id="9803814at2"/>
<keyword evidence="6" id="KW-0406">Ion transport</keyword>
<feature type="transmembrane region" description="Helical" evidence="8">
    <location>
        <begin position="482"/>
        <end position="505"/>
    </location>
</feature>
<keyword evidence="5 8" id="KW-1133">Transmembrane helix</keyword>
<evidence type="ECO:0000256" key="8">
    <source>
        <dbReference type="SAM" id="Phobius"/>
    </source>
</evidence>
<dbReference type="PANTHER" id="PTHR11629:SF63">
    <property type="entry name" value="V-TYPE PROTON ATPASE SUBUNIT A"/>
    <property type="match status" value="1"/>
</dbReference>
<evidence type="ECO:0000256" key="1">
    <source>
        <dbReference type="ARBA" id="ARBA00004141"/>
    </source>
</evidence>
<evidence type="ECO:0000256" key="6">
    <source>
        <dbReference type="ARBA" id="ARBA00023065"/>
    </source>
</evidence>
<protein>
    <submittedName>
        <fullName evidence="9">V-type ATP synthase subunit I</fullName>
    </submittedName>
</protein>
<sequence>MSVEKMEMMNLIGYIEDLDKVSMEIVRHGGVHIVNAMSEINQNNFTIMTPEQDTNALKELYFIKPYKENTEFSYFKEKLDELLSIFKIDKVIKYKYINSNAPINGILKQVEDIHKEVMEHYIKRVKLYDEQKRIQEFRENIDHIKSLKIDFDVLKSLNFFSFKIGKLSKESYEKIKDNIENVSAIIYDINSVPGYQVIISLTPRDLEDETDKILKSLNYEELPIPYDIGGTPQEMLRLLDEKIQENKEKIAVIEDTIIDLKMKYANFLDECYSKMRLYTAVQQINNEVACTDDFFYMAGWVPVSEKKNLQKRLAFFEDKLLLVFKDKSEVSKSITPPTKLKNNWLVRPFEALVRMYGTPSYDEMDPTSFVAISYMIMFGAMFGDIGQGFLFFLAGIILQAKFRRPNLGGILSRVGFASMIFGTLFGSIFGDEEIIKPLLFHPLENINTILLGGVALGIIFTTVGFIYSLINALKRRDLEDGVFGKDGFVGLLFYWITILTAVNIYSKGDTSVPLFSIILMLCVLLLLMVFKQPIANLLSGHRPLYHEPMQDYYIESGFGVVETLLSMLSNTISFIRVGAFALNHVGLFVAFATIADMMHDNTASMAVMILGNIVIMALEGLIVFIQGLRLEYYELFSKYYDGSGIEYSPARLMYKRNAVDLDFSRKINYESNSVNTHILEVI</sequence>
<dbReference type="AlphaFoldDB" id="A0A0P8WDW0"/>
<feature type="transmembrane region" description="Helical" evidence="8">
    <location>
        <begin position="449"/>
        <end position="470"/>
    </location>
</feature>
<name>A0A0P8WDW0_9CLOT</name>
<dbReference type="PATRIC" id="fig|36849.3.peg.185"/>
<keyword evidence="3" id="KW-0813">Transport</keyword>
<evidence type="ECO:0000313" key="9">
    <source>
        <dbReference type="EMBL" id="KPU46247.1"/>
    </source>
</evidence>
<proteinExistence type="inferred from homology"/>
<evidence type="ECO:0000256" key="7">
    <source>
        <dbReference type="ARBA" id="ARBA00023136"/>
    </source>
</evidence>
<feature type="transmembrane region" description="Helical" evidence="8">
    <location>
        <begin position="606"/>
        <end position="628"/>
    </location>
</feature>
<comment type="subcellular location">
    <subcellularLocation>
        <location evidence="1">Membrane</location>
        <topology evidence="1">Multi-pass membrane protein</topology>
    </subcellularLocation>
</comment>
<dbReference type="Proteomes" id="UP000050326">
    <property type="component" value="Unassembled WGS sequence"/>
</dbReference>
<feature type="transmembrane region" description="Helical" evidence="8">
    <location>
        <begin position="410"/>
        <end position="429"/>
    </location>
</feature>
<dbReference type="PANTHER" id="PTHR11629">
    <property type="entry name" value="VACUOLAR PROTON ATPASES"/>
    <property type="match status" value="1"/>
</dbReference>
<keyword evidence="7 8" id="KW-0472">Membrane</keyword>